<feature type="domain" description="TonB-dependent receptor plug" evidence="16">
    <location>
        <begin position="77"/>
        <end position="169"/>
    </location>
</feature>
<evidence type="ECO:0000256" key="7">
    <source>
        <dbReference type="ARBA" id="ARBA00023077"/>
    </source>
</evidence>
<dbReference type="CDD" id="cd01347">
    <property type="entry name" value="ligand_gated_channel"/>
    <property type="match status" value="1"/>
</dbReference>
<comment type="subcellular location">
    <subcellularLocation>
        <location evidence="1 11">Cell outer membrane</location>
        <topology evidence="1 11">Multi-pass membrane protein</topology>
    </subcellularLocation>
</comment>
<evidence type="ECO:0000256" key="10">
    <source>
        <dbReference type="ARBA" id="ARBA00023237"/>
    </source>
</evidence>
<dbReference type="Gene3D" id="2.170.130.10">
    <property type="entry name" value="TonB-dependent receptor, plug domain"/>
    <property type="match status" value="1"/>
</dbReference>
<evidence type="ECO:0008006" key="19">
    <source>
        <dbReference type="Google" id="ProtNLM"/>
    </source>
</evidence>
<evidence type="ECO:0000259" key="15">
    <source>
        <dbReference type="Pfam" id="PF00593"/>
    </source>
</evidence>
<comment type="similarity">
    <text evidence="2 11 12">Belongs to the TonB-dependent receptor family.</text>
</comment>
<keyword evidence="18" id="KW-1185">Reference proteome</keyword>
<feature type="signal peptide" evidence="14">
    <location>
        <begin position="1"/>
        <end position="40"/>
    </location>
</feature>
<evidence type="ECO:0000256" key="3">
    <source>
        <dbReference type="ARBA" id="ARBA00022448"/>
    </source>
</evidence>
<dbReference type="Proteomes" id="UP000197446">
    <property type="component" value="Unassembled WGS sequence"/>
</dbReference>
<feature type="chain" id="PRO_5012106362" description="TonB-dependent receptor" evidence="14">
    <location>
        <begin position="41"/>
        <end position="761"/>
    </location>
</feature>
<dbReference type="EMBL" id="NISI01000001">
    <property type="protein sequence ID" value="OWR05727.1"/>
    <property type="molecule type" value="Genomic_DNA"/>
</dbReference>
<dbReference type="PANTHER" id="PTHR30069">
    <property type="entry name" value="TONB-DEPENDENT OUTER MEMBRANE RECEPTOR"/>
    <property type="match status" value="1"/>
</dbReference>
<name>A0A254NHW9_9BURK</name>
<protein>
    <recommendedName>
        <fullName evidence="19">TonB-dependent receptor</fullName>
    </recommendedName>
</protein>
<dbReference type="AlphaFoldDB" id="A0A254NHW9"/>
<keyword evidence="3 11" id="KW-0813">Transport</keyword>
<evidence type="ECO:0000256" key="8">
    <source>
        <dbReference type="ARBA" id="ARBA00023136"/>
    </source>
</evidence>
<evidence type="ECO:0000256" key="12">
    <source>
        <dbReference type="RuleBase" id="RU003357"/>
    </source>
</evidence>
<evidence type="ECO:0000313" key="18">
    <source>
        <dbReference type="Proteomes" id="UP000197446"/>
    </source>
</evidence>
<dbReference type="GO" id="GO:0015344">
    <property type="term" value="F:siderophore uptake transmembrane transporter activity"/>
    <property type="evidence" value="ECO:0007669"/>
    <property type="project" value="TreeGrafter"/>
</dbReference>
<dbReference type="SUPFAM" id="SSF56935">
    <property type="entry name" value="Porins"/>
    <property type="match status" value="1"/>
</dbReference>
<dbReference type="Pfam" id="PF07715">
    <property type="entry name" value="Plug"/>
    <property type="match status" value="1"/>
</dbReference>
<keyword evidence="4 11" id="KW-1134">Transmembrane beta strand</keyword>
<dbReference type="PROSITE" id="PS52016">
    <property type="entry name" value="TONB_DEPENDENT_REC_3"/>
    <property type="match status" value="1"/>
</dbReference>
<organism evidence="17 18">
    <name type="scientific">Roseateles puraquae</name>
    <dbReference type="NCBI Taxonomy" id="431059"/>
    <lineage>
        <taxon>Bacteria</taxon>
        <taxon>Pseudomonadati</taxon>
        <taxon>Pseudomonadota</taxon>
        <taxon>Betaproteobacteria</taxon>
        <taxon>Burkholderiales</taxon>
        <taxon>Sphaerotilaceae</taxon>
        <taxon>Roseateles</taxon>
    </lineage>
</organism>
<evidence type="ECO:0000256" key="14">
    <source>
        <dbReference type="SAM" id="SignalP"/>
    </source>
</evidence>
<evidence type="ECO:0000256" key="11">
    <source>
        <dbReference type="PROSITE-ProRule" id="PRU01360"/>
    </source>
</evidence>
<comment type="caution">
    <text evidence="17">The sequence shown here is derived from an EMBL/GenBank/DDBJ whole genome shotgun (WGS) entry which is preliminary data.</text>
</comment>
<dbReference type="GO" id="GO:0044718">
    <property type="term" value="P:siderophore transmembrane transport"/>
    <property type="evidence" value="ECO:0007669"/>
    <property type="project" value="TreeGrafter"/>
</dbReference>
<accession>A0A254NHW9</accession>
<dbReference type="InterPro" id="IPR036942">
    <property type="entry name" value="Beta-barrel_TonB_sf"/>
</dbReference>
<dbReference type="Gene3D" id="2.40.170.20">
    <property type="entry name" value="TonB-dependent receptor, beta-barrel domain"/>
    <property type="match status" value="1"/>
</dbReference>
<keyword evidence="5 11" id="KW-0812">Transmembrane</keyword>
<evidence type="ECO:0000313" key="17">
    <source>
        <dbReference type="EMBL" id="OWR05727.1"/>
    </source>
</evidence>
<dbReference type="InterPro" id="IPR012910">
    <property type="entry name" value="Plug_dom"/>
</dbReference>
<dbReference type="InterPro" id="IPR039426">
    <property type="entry name" value="TonB-dep_rcpt-like"/>
</dbReference>
<keyword evidence="7 12" id="KW-0798">TonB box</keyword>
<evidence type="ECO:0000256" key="4">
    <source>
        <dbReference type="ARBA" id="ARBA00022452"/>
    </source>
</evidence>
<feature type="compositionally biased region" description="Polar residues" evidence="13">
    <location>
        <begin position="519"/>
        <end position="532"/>
    </location>
</feature>
<evidence type="ECO:0000256" key="2">
    <source>
        <dbReference type="ARBA" id="ARBA00009810"/>
    </source>
</evidence>
<sequence length="761" mass="83490">MLPPDNAAATVRAASTPSETCLKTPALASLLLLCPALALAQQEVDRATTTATPTPNANQLERVSVTRQQTDTDLRRREPVAKQLYGREELDKYGDTQLSDVLKRLPGINVSGGQLRMRGLGGAYTQILVNGEPAPPGFSLDNLNPAQVERLEVSKAPTADQTAQAIAGTLNIILKDAPRIVQKDLRIGVAYANEKPIVNGGFTYGNRTVGGLGFVLPINVFQWDNRNETDGERLRDTGATRLSSSGADRSHGRGVNVSPRLNWKLGDDETLSLQGFFITNRFFNDGNNTTEVLASNASSVLPQSVLDETHNRGTFSAQRVNLQYNNRFGEDRRVELRAGAGRGGADFKFDFLGRDKNGVQTVTRTTTGDNSNRNATLSGKYSQYAGEAHTVTTGAEIERRARDETRRTVENGVDLLPGIEGQPFDATITRTAAYAQDEWEINKQWSAYFGVRHEQIKTVSNGIGSEFNSTSKVTTPLLHLNFKPDPKARDLIRASLTRSYKAADVQQLIARPTINTDYPATGANARTNTQTAPDRIGNPDLKPELATGLDIAWENYLPAGGLISVGVFHRRITGLVRNSLVLEQNVSWASVPRWVAKPINLSKATTEGLEFEIKGRASELFPSLFEPATALSMRASLNLYRSRVADIPGPDNRLEGQQPWQFNFGADYRLKSLPVNMGFSAQIAPKFNVQQTALQSQETLPARSLDAFVAAQLSKQDGVRFSVNGLFQPKQGTRVAIINGDYNLSERKPVAWWSVNWEHKF</sequence>
<keyword evidence="10 11" id="KW-0998">Cell outer membrane</keyword>
<dbReference type="GO" id="GO:0009279">
    <property type="term" value="C:cell outer membrane"/>
    <property type="evidence" value="ECO:0007669"/>
    <property type="project" value="UniProtKB-SubCell"/>
</dbReference>
<dbReference type="InterPro" id="IPR000531">
    <property type="entry name" value="Beta-barrel_TonB"/>
</dbReference>
<keyword evidence="8 11" id="KW-0472">Membrane</keyword>
<evidence type="ECO:0000256" key="13">
    <source>
        <dbReference type="SAM" id="MobiDB-lite"/>
    </source>
</evidence>
<dbReference type="PANTHER" id="PTHR30069:SF29">
    <property type="entry name" value="HEMOGLOBIN AND HEMOGLOBIN-HAPTOGLOBIN-BINDING PROTEIN 1-RELATED"/>
    <property type="match status" value="1"/>
</dbReference>
<feature type="region of interest" description="Disordered" evidence="13">
    <location>
        <begin position="519"/>
        <end position="540"/>
    </location>
</feature>
<reference evidence="17 18" key="1">
    <citation type="journal article" date="2007" name="Int. J. Syst. Evol. Microbiol.">
        <title>Description of Pelomonas aquatica sp. nov. and Pelomonas puraquae sp. nov., isolated from industrial and haemodialysis water.</title>
        <authorList>
            <person name="Gomila M."/>
            <person name="Bowien B."/>
            <person name="Falsen E."/>
            <person name="Moore E.R."/>
            <person name="Lalucat J."/>
        </authorList>
    </citation>
    <scope>NUCLEOTIDE SEQUENCE [LARGE SCALE GENOMIC DNA]</scope>
    <source>
        <strain evidence="17 18">CCUG 52769</strain>
    </source>
</reference>
<feature type="region of interest" description="Disordered" evidence="13">
    <location>
        <begin position="230"/>
        <end position="254"/>
    </location>
</feature>
<dbReference type="InterPro" id="IPR037066">
    <property type="entry name" value="Plug_dom_sf"/>
</dbReference>
<feature type="domain" description="TonB-dependent receptor-like beta-barrel" evidence="15">
    <location>
        <begin position="273"/>
        <end position="680"/>
    </location>
</feature>
<evidence type="ECO:0000256" key="5">
    <source>
        <dbReference type="ARBA" id="ARBA00022692"/>
    </source>
</evidence>
<evidence type="ECO:0000256" key="6">
    <source>
        <dbReference type="ARBA" id="ARBA00022729"/>
    </source>
</evidence>
<proteinExistence type="inferred from homology"/>
<gene>
    <name evidence="17" type="ORF">CDO81_04565</name>
</gene>
<keyword evidence="6 14" id="KW-0732">Signal</keyword>
<dbReference type="Pfam" id="PF00593">
    <property type="entry name" value="TonB_dep_Rec_b-barrel"/>
    <property type="match status" value="1"/>
</dbReference>
<keyword evidence="9" id="KW-0675">Receptor</keyword>
<evidence type="ECO:0000259" key="16">
    <source>
        <dbReference type="Pfam" id="PF07715"/>
    </source>
</evidence>
<evidence type="ECO:0000256" key="9">
    <source>
        <dbReference type="ARBA" id="ARBA00023170"/>
    </source>
</evidence>
<evidence type="ECO:0000256" key="1">
    <source>
        <dbReference type="ARBA" id="ARBA00004571"/>
    </source>
</evidence>